<dbReference type="GO" id="GO:0016747">
    <property type="term" value="F:acyltransferase activity, transferring groups other than amino-acyl groups"/>
    <property type="evidence" value="ECO:0007669"/>
    <property type="project" value="InterPro"/>
</dbReference>
<feature type="domain" description="N-acetyltransferase" evidence="2">
    <location>
        <begin position="5"/>
        <end position="148"/>
    </location>
</feature>
<evidence type="ECO:0000313" key="4">
    <source>
        <dbReference type="Proteomes" id="UP000000448"/>
    </source>
</evidence>
<keyword evidence="1" id="KW-0812">Transmembrane</keyword>
<dbReference type="eggNOG" id="COG1670">
    <property type="taxonomic scope" value="Bacteria"/>
</dbReference>
<keyword evidence="1" id="KW-1133">Transmembrane helix</keyword>
<dbReference type="EMBL" id="CP001279">
    <property type="protein sequence ID" value="ACM93695.1"/>
    <property type="molecule type" value="Genomic_DNA"/>
</dbReference>
<protein>
    <recommendedName>
        <fullName evidence="2">N-acetyltransferase domain-containing protein</fullName>
    </recommendedName>
</protein>
<proteinExistence type="predicted"/>
<dbReference type="SUPFAM" id="SSF55729">
    <property type="entry name" value="Acyl-CoA N-acyltransferases (Nat)"/>
    <property type="match status" value="1"/>
</dbReference>
<dbReference type="InterPro" id="IPR000182">
    <property type="entry name" value="GNAT_dom"/>
</dbReference>
<keyword evidence="4" id="KW-1185">Reference proteome</keyword>
<gene>
    <name evidence="3" type="ordered locus">NAMH_1596</name>
</gene>
<dbReference type="OrthoDB" id="5345139at2"/>
<dbReference type="Proteomes" id="UP000000448">
    <property type="component" value="Chromosome"/>
</dbReference>
<dbReference type="PROSITE" id="PS51186">
    <property type="entry name" value="GNAT"/>
    <property type="match status" value="1"/>
</dbReference>
<name>B9L6J5_NAUPA</name>
<dbReference type="HOGENOM" id="CLU_1530930_0_0_7"/>
<reference evidence="3 4" key="1">
    <citation type="journal article" date="2009" name="PLoS Genet.">
        <title>Adaptations to submarine hydrothermal environments exemplified by the genome of Nautilia profundicola.</title>
        <authorList>
            <person name="Campbell B.J."/>
            <person name="Smith J.L."/>
            <person name="Hanson T.E."/>
            <person name="Klotz M.G."/>
            <person name="Stein L.Y."/>
            <person name="Lee C.K."/>
            <person name="Wu D."/>
            <person name="Robinson J.M."/>
            <person name="Khouri H.M."/>
            <person name="Eisen J.A."/>
            <person name="Cary S.C."/>
        </authorList>
    </citation>
    <scope>NUCLEOTIDE SEQUENCE [LARGE SCALE GENOMIC DNA]</scope>
    <source>
        <strain evidence="4">ATCC BAA-1463 / DSM 18972 / AmH</strain>
    </source>
</reference>
<dbReference type="InterPro" id="IPR016181">
    <property type="entry name" value="Acyl_CoA_acyltransferase"/>
</dbReference>
<dbReference type="AlphaFoldDB" id="B9L6J5"/>
<dbReference type="KEGG" id="nam:NAMH_1596"/>
<dbReference type="Gene3D" id="3.40.630.30">
    <property type="match status" value="1"/>
</dbReference>
<keyword evidence="1" id="KW-0472">Membrane</keyword>
<accession>B9L6J5</accession>
<sequence length="175" mass="21173">MWIFKDYRLMNIDEHKKILEIRNSEFVRNSSSDNKLITIEEHLKWVQNMDKSRCYMALFVKGNIEGGVNFTFYDKTVKNWGIFFSKTTMPLVSVAAVYLFIDYMFERFDVLNSEVLKENKRALEFNRYFGVEVVDEDEKFYKMKLTKEKWKNIKKNLDIYKRAQKIKYQFLCEGI</sequence>
<feature type="transmembrane region" description="Helical" evidence="1">
    <location>
        <begin position="80"/>
        <end position="101"/>
    </location>
</feature>
<evidence type="ECO:0000256" key="1">
    <source>
        <dbReference type="SAM" id="Phobius"/>
    </source>
</evidence>
<dbReference type="STRING" id="598659.NAMH_1596"/>
<organism evidence="3 4">
    <name type="scientific">Nautilia profundicola (strain ATCC BAA-1463 / DSM 18972 / AmH)</name>
    <dbReference type="NCBI Taxonomy" id="598659"/>
    <lineage>
        <taxon>Bacteria</taxon>
        <taxon>Pseudomonadati</taxon>
        <taxon>Campylobacterota</taxon>
        <taxon>Epsilonproteobacteria</taxon>
        <taxon>Nautiliales</taxon>
        <taxon>Nautiliaceae</taxon>
        <taxon>Nautilia</taxon>
    </lineage>
</organism>
<evidence type="ECO:0000259" key="2">
    <source>
        <dbReference type="PROSITE" id="PS51186"/>
    </source>
</evidence>
<evidence type="ECO:0000313" key="3">
    <source>
        <dbReference type="EMBL" id="ACM93695.1"/>
    </source>
</evidence>
<dbReference type="RefSeq" id="WP_015902747.1">
    <property type="nucleotide sequence ID" value="NC_012115.1"/>
</dbReference>